<dbReference type="PANTHER" id="PTHR33067">
    <property type="entry name" value="RNA-DIRECTED DNA POLYMERASE-RELATED"/>
    <property type="match status" value="1"/>
</dbReference>
<dbReference type="RefSeq" id="XP_009791412.1">
    <property type="nucleotide sequence ID" value="XM_009793110.1"/>
</dbReference>
<organism evidence="1 2">
    <name type="scientific">Nicotiana sylvestris</name>
    <name type="common">Wood tobacco</name>
    <name type="synonym">South American tobacco</name>
    <dbReference type="NCBI Taxonomy" id="4096"/>
    <lineage>
        <taxon>Eukaryota</taxon>
        <taxon>Viridiplantae</taxon>
        <taxon>Streptophyta</taxon>
        <taxon>Embryophyta</taxon>
        <taxon>Tracheophyta</taxon>
        <taxon>Spermatophyta</taxon>
        <taxon>Magnoliopsida</taxon>
        <taxon>eudicotyledons</taxon>
        <taxon>Gunneridae</taxon>
        <taxon>Pentapetalae</taxon>
        <taxon>asterids</taxon>
        <taxon>lamiids</taxon>
        <taxon>Solanales</taxon>
        <taxon>Solanaceae</taxon>
        <taxon>Nicotianoideae</taxon>
        <taxon>Nicotianeae</taxon>
        <taxon>Nicotiana</taxon>
    </lineage>
</organism>
<dbReference type="Gene3D" id="2.40.70.10">
    <property type="entry name" value="Acid Proteases"/>
    <property type="match status" value="1"/>
</dbReference>
<dbReference type="OrthoDB" id="1937287at2759"/>
<reference evidence="2" key="2">
    <citation type="submission" date="2025-08" db="UniProtKB">
        <authorList>
            <consortium name="RefSeq"/>
        </authorList>
    </citation>
    <scope>IDENTIFICATION</scope>
    <source>
        <tissue evidence="2">Leaf</tissue>
    </source>
</reference>
<dbReference type="KEGG" id="nsy:104238673"/>
<dbReference type="eggNOG" id="KOG0017">
    <property type="taxonomic scope" value="Eukaryota"/>
</dbReference>
<sequence>MPALPFPRKLYREKLDKQFERFLDMLRQVNVSLPVTEVLLQIPAYAKFLKEILTKKRKIEETKVVKLIEHCRAILQNKIPQEYGDPESSTIPCSLGTLNFDKSLCDSGASINLMPLSIHRKLEKEVGEIRSVPISLQLANQMTITPEGVVKDVLVRVDKFVFPVDFIVVNIEENKEVPFVLGGLFLATGRAILDIHDRKLMLLRPKIQ</sequence>
<dbReference type="AlphaFoldDB" id="A0A1U7XH79"/>
<dbReference type="CDD" id="cd00303">
    <property type="entry name" value="retropepsin_like"/>
    <property type="match status" value="1"/>
</dbReference>
<dbReference type="Proteomes" id="UP000189701">
    <property type="component" value="Unplaced"/>
</dbReference>
<dbReference type="InterPro" id="IPR021109">
    <property type="entry name" value="Peptidase_aspartic_dom_sf"/>
</dbReference>
<dbReference type="GeneID" id="104238673"/>
<evidence type="ECO:0000313" key="1">
    <source>
        <dbReference type="Proteomes" id="UP000189701"/>
    </source>
</evidence>
<proteinExistence type="predicted"/>
<reference evidence="1" key="1">
    <citation type="journal article" date="2013" name="Genome Biol.">
        <title>Reference genomes and transcriptomes of Nicotiana sylvestris and Nicotiana tomentosiformis.</title>
        <authorList>
            <person name="Sierro N."/>
            <person name="Battey J.N."/>
            <person name="Ouadi S."/>
            <person name="Bovet L."/>
            <person name="Goepfert S."/>
            <person name="Bakaher N."/>
            <person name="Peitsch M.C."/>
            <person name="Ivanov N.V."/>
        </authorList>
    </citation>
    <scope>NUCLEOTIDE SEQUENCE [LARGE SCALE GENOMIC DNA]</scope>
</reference>
<accession>A0A1U7XH79</accession>
<gene>
    <name evidence="2" type="primary">LOC104238673</name>
</gene>
<dbReference type="PANTHER" id="PTHR33067:SF31">
    <property type="entry name" value="RNA-DIRECTED DNA POLYMERASE"/>
    <property type="match status" value="1"/>
</dbReference>
<name>A0A1U7XH79_NICSY</name>
<keyword evidence="1" id="KW-1185">Reference proteome</keyword>
<evidence type="ECO:0000313" key="2">
    <source>
        <dbReference type="RefSeq" id="XP_009791412.1"/>
    </source>
</evidence>
<protein>
    <submittedName>
        <fullName evidence="2">Uncharacterized protein LOC104238673</fullName>
    </submittedName>
</protein>